<dbReference type="PANTHER" id="PTHR30624">
    <property type="entry name" value="UNCHARACTERIZED PROTEIN TLDD AND PMBA"/>
    <property type="match status" value="1"/>
</dbReference>
<dbReference type="Pfam" id="PF19290">
    <property type="entry name" value="PmbA_TldD_2nd"/>
    <property type="match status" value="1"/>
</dbReference>
<dbReference type="AlphaFoldDB" id="A0A2R7Y4B5"/>
<evidence type="ECO:0000256" key="3">
    <source>
        <dbReference type="ARBA" id="ARBA00022801"/>
    </source>
</evidence>
<dbReference type="InterPro" id="IPR002510">
    <property type="entry name" value="Metalloprtase-TldD/E_N"/>
</dbReference>
<dbReference type="Proteomes" id="UP000244093">
    <property type="component" value="Unassembled WGS sequence"/>
</dbReference>
<evidence type="ECO:0000256" key="1">
    <source>
        <dbReference type="ARBA" id="ARBA00005836"/>
    </source>
</evidence>
<reference evidence="8 9" key="1">
    <citation type="journal article" date="2018" name="Syst. Appl. Microbiol.">
        <title>A new symbiotic nanoarchaeote (Candidatus Nanoclepta minutus) and its host (Zestosphaera tikiterensis gen. nov., sp. nov.) from a New Zealand hot spring.</title>
        <authorList>
            <person name="St John E."/>
            <person name="Liu Y."/>
            <person name="Podar M."/>
            <person name="Stott M.B."/>
            <person name="Meneghin J."/>
            <person name="Chen Z."/>
            <person name="Lagutin K."/>
            <person name="Mitchell K."/>
            <person name="Reysenbach A.L."/>
        </authorList>
    </citation>
    <scope>NUCLEOTIDE SEQUENCE [LARGE SCALE GENOMIC DNA]</scope>
    <source>
        <strain evidence="8">NZ3</strain>
    </source>
</reference>
<evidence type="ECO:0000313" key="9">
    <source>
        <dbReference type="Proteomes" id="UP000244093"/>
    </source>
</evidence>
<evidence type="ECO:0000256" key="2">
    <source>
        <dbReference type="ARBA" id="ARBA00022670"/>
    </source>
</evidence>
<organism evidence="8 9">
    <name type="scientific">Zestosphaera tikiterensis</name>
    <dbReference type="NCBI Taxonomy" id="1973259"/>
    <lineage>
        <taxon>Archaea</taxon>
        <taxon>Thermoproteota</taxon>
        <taxon>Thermoprotei</taxon>
        <taxon>Desulfurococcales</taxon>
        <taxon>Desulfurococcaceae</taxon>
        <taxon>Zestosphaera</taxon>
    </lineage>
</organism>
<feature type="domain" description="Metalloprotease TldD/E N-terminal" evidence="5">
    <location>
        <begin position="20"/>
        <end position="84"/>
    </location>
</feature>
<dbReference type="SUPFAM" id="SSF111283">
    <property type="entry name" value="Putative modulator of DNA gyrase, PmbA/TldD"/>
    <property type="match status" value="1"/>
</dbReference>
<dbReference type="Gene3D" id="3.30.2290.10">
    <property type="entry name" value="PmbA/TldD superfamily"/>
    <property type="match status" value="1"/>
</dbReference>
<evidence type="ECO:0000256" key="4">
    <source>
        <dbReference type="ARBA" id="ARBA00023049"/>
    </source>
</evidence>
<protein>
    <recommendedName>
        <fullName evidence="10">TldD/PmbA family protein</fullName>
    </recommendedName>
</protein>
<dbReference type="InterPro" id="IPR045570">
    <property type="entry name" value="Metalloprtase-TldD/E_cen_dom"/>
</dbReference>
<dbReference type="InterPro" id="IPR051463">
    <property type="entry name" value="Peptidase_U62_metallo"/>
</dbReference>
<dbReference type="InterPro" id="IPR045569">
    <property type="entry name" value="Metalloprtase-TldD/E_C"/>
</dbReference>
<evidence type="ECO:0000259" key="5">
    <source>
        <dbReference type="Pfam" id="PF01523"/>
    </source>
</evidence>
<name>A0A2R7Y4B5_9CREN</name>
<keyword evidence="2" id="KW-0645">Protease</keyword>
<feature type="domain" description="Metalloprotease TldD/E C-terminal" evidence="6">
    <location>
        <begin position="224"/>
        <end position="460"/>
    </location>
</feature>
<dbReference type="Pfam" id="PF19289">
    <property type="entry name" value="PmbA_TldD_3rd"/>
    <property type="match status" value="1"/>
</dbReference>
<dbReference type="InterPro" id="IPR036059">
    <property type="entry name" value="TldD/PmbA_sf"/>
</dbReference>
<proteinExistence type="inferred from homology"/>
<sequence length="461" mass="50003">MLELINKALKKAEILGCSYAEVRFQRYSYELLMADNKILKEHSRTFRAGVGVRVLYNGRLGFASTNDLTLESLERAVSQAISSAKASKEVVELNILNGRKGRFHAQFKIDVDDVSEEDKVSVVLEANKAGLEVEGVKSSVTRLGIQKDFRYVATSDGSELEYTSTLLGLSQLSIAYEAGRMERVSNQESYVAGWEFIKNRNWSEFASEVSKLARETVKAHLPPSGRLTAVADPEMVGLILHEAFGHASEGDLVASGASILKGRLGETIASHQVSIVDDGLVEGGYYVPFDDEGNIKEKTVVVDKGVLKGFLTNKETAKKLNLPVSGNGRAQDFVNPPIVRQTNFYMLPGDWGVEELIREVKFGIYLVGRGSFGGQVHTGAGTFTFSAGPSRLIRNGELAEVVRGVVVSGSILETLKNVMGVGKDLRVRTSVFGRCGKDGQMVRVGDGGPHVLIKDVIIGGG</sequence>
<dbReference type="GO" id="GO:0008237">
    <property type="term" value="F:metallopeptidase activity"/>
    <property type="evidence" value="ECO:0007669"/>
    <property type="project" value="UniProtKB-KW"/>
</dbReference>
<dbReference type="EMBL" id="NBVN01000004">
    <property type="protein sequence ID" value="PUA32368.1"/>
    <property type="molecule type" value="Genomic_DNA"/>
</dbReference>
<keyword evidence="3" id="KW-0378">Hydrolase</keyword>
<dbReference type="InterPro" id="IPR035068">
    <property type="entry name" value="TldD/PmbA_N"/>
</dbReference>
<dbReference type="PANTHER" id="PTHR30624:SF0">
    <property type="entry name" value="METALLOPROTEASE SLR0863"/>
    <property type="match status" value="1"/>
</dbReference>
<evidence type="ECO:0000259" key="6">
    <source>
        <dbReference type="Pfam" id="PF19289"/>
    </source>
</evidence>
<accession>A0A2R7Y4B5</accession>
<dbReference type="GO" id="GO:0005829">
    <property type="term" value="C:cytosol"/>
    <property type="evidence" value="ECO:0007669"/>
    <property type="project" value="TreeGrafter"/>
</dbReference>
<dbReference type="InterPro" id="IPR025502">
    <property type="entry name" value="TldD"/>
</dbReference>
<feature type="domain" description="Metalloprotease TldD/E central" evidence="7">
    <location>
        <begin position="110"/>
        <end position="214"/>
    </location>
</feature>
<gene>
    <name evidence="8" type="ORF">B7O98_06840</name>
</gene>
<comment type="similarity">
    <text evidence="1">Belongs to the peptidase U62 family.</text>
</comment>
<comment type="caution">
    <text evidence="8">The sequence shown here is derived from an EMBL/GenBank/DDBJ whole genome shotgun (WGS) entry which is preliminary data.</text>
</comment>
<dbReference type="Pfam" id="PF01523">
    <property type="entry name" value="PmbA_TldD_1st"/>
    <property type="match status" value="1"/>
</dbReference>
<keyword evidence="4" id="KW-0482">Metalloprotease</keyword>
<dbReference type="GO" id="GO:0006508">
    <property type="term" value="P:proteolysis"/>
    <property type="evidence" value="ECO:0007669"/>
    <property type="project" value="UniProtKB-KW"/>
</dbReference>
<dbReference type="PIRSF" id="PIRSF004919">
    <property type="entry name" value="TldD"/>
    <property type="match status" value="1"/>
</dbReference>
<evidence type="ECO:0000259" key="7">
    <source>
        <dbReference type="Pfam" id="PF19290"/>
    </source>
</evidence>
<evidence type="ECO:0000313" key="8">
    <source>
        <dbReference type="EMBL" id="PUA32368.1"/>
    </source>
</evidence>
<evidence type="ECO:0008006" key="10">
    <source>
        <dbReference type="Google" id="ProtNLM"/>
    </source>
</evidence>